<dbReference type="InterPro" id="IPR023997">
    <property type="entry name" value="TonB-dep_OMP_SusC/RagA_CS"/>
</dbReference>
<dbReference type="Gene3D" id="2.170.130.10">
    <property type="entry name" value="TonB-dependent receptor, plug domain"/>
    <property type="match status" value="1"/>
</dbReference>
<dbReference type="InterPro" id="IPR012910">
    <property type="entry name" value="Plug_dom"/>
</dbReference>
<organism evidence="4 5">
    <name type="scientific">Chitinophaga hostae</name>
    <dbReference type="NCBI Taxonomy" id="2831022"/>
    <lineage>
        <taxon>Bacteria</taxon>
        <taxon>Pseudomonadati</taxon>
        <taxon>Bacteroidota</taxon>
        <taxon>Chitinophagia</taxon>
        <taxon>Chitinophagales</taxon>
        <taxon>Chitinophagaceae</taxon>
        <taxon>Chitinophaga</taxon>
    </lineage>
</organism>
<keyword evidence="2" id="KW-0732">Signal</keyword>
<sequence length="1115" mass="124293">MKRNQKRRFSHRRATGPVMSVFAACLLAIVMALPCQAQQLNEIRVSFSGGGRTPVDVLDEIQRKTGIQFVYDPKQINGNNLKVNQTFRQATVKSVLDSLRLTARESGGHVLLSRVSAPARETEKIRIRGVVKDGRGSLLPGALVQEMGTANGQVTAANGVYEITADAGGTLLFKMMGYVEREVPVLNRNTIDVVLQDVAKQLEETVVVGFGTQKRYSVVGAITTIRPEQLQMSTSRSLSGNLAGQLSGVIATQRSGEPGYDDASFWIRGISTFAGARSPLVLVDGVERSLNNIDPAEIESFSILKDAAASAVYGVRGANGVIIINTKRGHIGKPQINIRIEQGYTQPVKIPDFLGAADYLEVLNSIARESGGQAPFSQERIDNIRNKVDPDLYPDVNWLDAITNDYASNSRVNLTVSGGSDLLRYAFVGSYYGEKGIVSRDEMQSWNSSMKLQRYNMRTNIDLKVTPSTLMRVNIGGYLQDHSRPPQSIDDLFSKAFEIPPYVHPARYPSGEIPVTPERSNPWALATQTGYQRSSSSKLESLFAIEQNLDALTEGLKANVKFSFDRYSGNSVTRSKTPDFYNPAASRRPDGTLDLIIYKYGQQFLDYSTGSEWGDKSVYLEGSLNYIRNFGPHYVDALFLYNQRNYDNGDRLPFRNQGIAGRISYSFHRRYIAEFNFGYNGSENFAKGRRYGFFPSVAAGWIISEEPFMQRFRNTISKLKVRGSYGLVGNDKIDGRRFAYITTIGDTDGYNWGIDADYYRAGRWEGDYGVDNLTWETVAKSNIGIELGLFNSIELRVDLFDELRSDIFMQRKTVPGSSGFIQTPWANLGKVNNKGLDMSLELNRQFNSNFFLAVRGNLTYAVNKILEQDEPSTVVGTPRSSTGKPVGQIFGLIADGLFTEADFEDVNNGVLIKSLPTHTYGIVRPGDIKYKDLNGDGIVNDFDRTAIGGTEDPQIVYGFGLNTRYRRFDLGLFFQGNARTHRIIGDGTTYFIPGSGSGALGNIYANVNDRWTKENPRQDVFWPRLSSNVHANNTQASTWWLRDMSMIRLRNLELGYNFPTYHVGKVKMDNARLFFRGNNLFVLSSFDLWDPELATSNGFRYPIMKSLSVGLSANF</sequence>
<dbReference type="EMBL" id="JAGTXB010000005">
    <property type="protein sequence ID" value="MBS0028240.1"/>
    <property type="molecule type" value="Genomic_DNA"/>
</dbReference>
<gene>
    <name evidence="4" type="ORF">KE626_13055</name>
</gene>
<keyword evidence="5" id="KW-1185">Reference proteome</keyword>
<evidence type="ECO:0000256" key="2">
    <source>
        <dbReference type="SAM" id="SignalP"/>
    </source>
</evidence>
<feature type="signal peptide" evidence="2">
    <location>
        <begin position="1"/>
        <end position="37"/>
    </location>
</feature>
<proteinExistence type="inferred from homology"/>
<keyword evidence="4" id="KW-0675">Receptor</keyword>
<feature type="chain" id="PRO_5045481922" evidence="2">
    <location>
        <begin position="38"/>
        <end position="1115"/>
    </location>
</feature>
<accession>A0ABS5IZF2</accession>
<dbReference type="NCBIfam" id="TIGR04056">
    <property type="entry name" value="OMP_RagA_SusC"/>
    <property type="match status" value="1"/>
</dbReference>
<evidence type="ECO:0000313" key="5">
    <source>
        <dbReference type="Proteomes" id="UP000676386"/>
    </source>
</evidence>
<dbReference type="SUPFAM" id="SSF49464">
    <property type="entry name" value="Carboxypeptidase regulatory domain-like"/>
    <property type="match status" value="1"/>
</dbReference>
<dbReference type="PROSITE" id="PS51257">
    <property type="entry name" value="PROKAR_LIPOPROTEIN"/>
    <property type="match status" value="1"/>
</dbReference>
<dbReference type="InterPro" id="IPR037066">
    <property type="entry name" value="Plug_dom_sf"/>
</dbReference>
<dbReference type="RefSeq" id="WP_211973343.1">
    <property type="nucleotide sequence ID" value="NZ_CBFHAM010000007.1"/>
</dbReference>
<dbReference type="InterPro" id="IPR039426">
    <property type="entry name" value="TonB-dep_rcpt-like"/>
</dbReference>
<evidence type="ECO:0000256" key="1">
    <source>
        <dbReference type="PROSITE-ProRule" id="PRU01360"/>
    </source>
</evidence>
<dbReference type="InterPro" id="IPR023996">
    <property type="entry name" value="TonB-dep_OMP_SusC/RagA"/>
</dbReference>
<keyword evidence="1" id="KW-0813">Transport</keyword>
<feature type="domain" description="TonB-dependent receptor plug" evidence="3">
    <location>
        <begin position="217"/>
        <end position="321"/>
    </location>
</feature>
<dbReference type="SUPFAM" id="SSF56935">
    <property type="entry name" value="Porins"/>
    <property type="match status" value="1"/>
</dbReference>
<evidence type="ECO:0000313" key="4">
    <source>
        <dbReference type="EMBL" id="MBS0028240.1"/>
    </source>
</evidence>
<keyword evidence="1" id="KW-0998">Cell outer membrane</keyword>
<comment type="subcellular location">
    <subcellularLocation>
        <location evidence="1">Cell outer membrane</location>
        <topology evidence="1">Multi-pass membrane protein</topology>
    </subcellularLocation>
</comment>
<keyword evidence="1" id="KW-0812">Transmembrane</keyword>
<evidence type="ECO:0000259" key="3">
    <source>
        <dbReference type="Pfam" id="PF07715"/>
    </source>
</evidence>
<dbReference type="NCBIfam" id="TIGR04057">
    <property type="entry name" value="SusC_RagA_signa"/>
    <property type="match status" value="1"/>
</dbReference>
<keyword evidence="1" id="KW-0472">Membrane</keyword>
<name>A0ABS5IZF2_9BACT</name>
<dbReference type="Pfam" id="PF13715">
    <property type="entry name" value="CarbopepD_reg_2"/>
    <property type="match status" value="1"/>
</dbReference>
<dbReference type="Pfam" id="PF07715">
    <property type="entry name" value="Plug"/>
    <property type="match status" value="1"/>
</dbReference>
<dbReference type="Proteomes" id="UP000676386">
    <property type="component" value="Unassembled WGS sequence"/>
</dbReference>
<dbReference type="InterPro" id="IPR008969">
    <property type="entry name" value="CarboxyPept-like_regulatory"/>
</dbReference>
<reference evidence="4 5" key="1">
    <citation type="submission" date="2021-04" db="EMBL/GenBank/DDBJ databases">
        <title>Chitinophaga sp. nov., isolated from the rhizosphere soil.</title>
        <authorList>
            <person name="He S."/>
        </authorList>
    </citation>
    <scope>NUCLEOTIDE SEQUENCE [LARGE SCALE GENOMIC DNA]</scope>
    <source>
        <strain evidence="4 5">2R12</strain>
    </source>
</reference>
<protein>
    <submittedName>
        <fullName evidence="4">TonB-dependent receptor</fullName>
    </submittedName>
</protein>
<comment type="caution">
    <text evidence="4">The sequence shown here is derived from an EMBL/GenBank/DDBJ whole genome shotgun (WGS) entry which is preliminary data.</text>
</comment>
<keyword evidence="1" id="KW-1134">Transmembrane beta strand</keyword>
<dbReference type="PROSITE" id="PS52016">
    <property type="entry name" value="TONB_DEPENDENT_REC_3"/>
    <property type="match status" value="1"/>
</dbReference>
<comment type="similarity">
    <text evidence="1">Belongs to the TonB-dependent receptor family.</text>
</comment>